<protein>
    <recommendedName>
        <fullName evidence="1">RNA-directed DNA polymerase</fullName>
        <ecNumber evidence="1">2.7.7.49</ecNumber>
    </recommendedName>
</protein>
<dbReference type="Gene3D" id="2.40.70.10">
    <property type="entry name" value="Acid Proteases"/>
    <property type="match status" value="1"/>
</dbReference>
<dbReference type="InterPro" id="IPR043128">
    <property type="entry name" value="Rev_trsase/Diguanyl_cyclase"/>
</dbReference>
<dbReference type="InterPro" id="IPR021109">
    <property type="entry name" value="Peptidase_aspartic_dom_sf"/>
</dbReference>
<feature type="domain" description="Integrase catalytic" evidence="10">
    <location>
        <begin position="599"/>
        <end position="764"/>
    </location>
</feature>
<dbReference type="SUPFAM" id="SSF56672">
    <property type="entry name" value="DNA/RNA polymerases"/>
    <property type="match status" value="2"/>
</dbReference>
<keyword evidence="4" id="KW-0540">Nuclease</keyword>
<keyword evidence="5" id="KW-0064">Aspartyl protease</keyword>
<dbReference type="InterPro" id="IPR054722">
    <property type="entry name" value="PolX-like_BBD"/>
</dbReference>
<dbReference type="EMBL" id="BKCJ010002758">
    <property type="protein sequence ID" value="GEU50728.1"/>
    <property type="molecule type" value="Genomic_DNA"/>
</dbReference>
<evidence type="ECO:0000256" key="9">
    <source>
        <dbReference type="SAM" id="MobiDB-lite"/>
    </source>
</evidence>
<keyword evidence="8" id="KW-0695">RNA-directed DNA polymerase</keyword>
<feature type="domain" description="Integrase catalytic" evidence="10">
    <location>
        <begin position="2058"/>
        <end position="2223"/>
    </location>
</feature>
<dbReference type="EC" id="2.7.7.49" evidence="1"/>
<feature type="compositionally biased region" description="Polar residues" evidence="9">
    <location>
        <begin position="870"/>
        <end position="882"/>
    </location>
</feature>
<organism evidence="11">
    <name type="scientific">Tanacetum cinerariifolium</name>
    <name type="common">Dalmatian daisy</name>
    <name type="synonym">Chrysanthemum cinerariifolium</name>
    <dbReference type="NCBI Taxonomy" id="118510"/>
    <lineage>
        <taxon>Eukaryota</taxon>
        <taxon>Viridiplantae</taxon>
        <taxon>Streptophyta</taxon>
        <taxon>Embryophyta</taxon>
        <taxon>Tracheophyta</taxon>
        <taxon>Spermatophyta</taxon>
        <taxon>Magnoliopsida</taxon>
        <taxon>eudicotyledons</taxon>
        <taxon>Gunneridae</taxon>
        <taxon>Pentapetalae</taxon>
        <taxon>asterids</taxon>
        <taxon>campanulids</taxon>
        <taxon>Asterales</taxon>
        <taxon>Asteraceae</taxon>
        <taxon>Asteroideae</taxon>
        <taxon>Anthemideae</taxon>
        <taxon>Anthemidinae</taxon>
        <taxon>Tanacetum</taxon>
    </lineage>
</organism>
<dbReference type="SUPFAM" id="SSF53098">
    <property type="entry name" value="Ribonuclease H-like"/>
    <property type="match status" value="2"/>
</dbReference>
<keyword evidence="3" id="KW-0548">Nucleotidyltransferase</keyword>
<evidence type="ECO:0000256" key="1">
    <source>
        <dbReference type="ARBA" id="ARBA00012493"/>
    </source>
</evidence>
<name>A0A6L2KMR6_TANCI</name>
<evidence type="ECO:0000256" key="5">
    <source>
        <dbReference type="ARBA" id="ARBA00022750"/>
    </source>
</evidence>
<sequence>MNGDSPIPTRIVEGVSQPVAPTTAEQRLARKNELKARDGNLKFLHSLPSEWKTHTLIWRNKADLEEQNLDDLFNSLKIYETKVKQSSSSSTATQNLAFVSSTSTDSTTDSVSAAASVSTTYVKFQSTSPQFDNEDLKQIDVYDLEEIDLIWHMAMLTIRARRFLQKTGRNLGANGTSSMGFDMSKVEYYNYHRKGYLDRECRSPEEPRRPEEEPANFALMAFSSSLSSDNEVPSCSKACSKAYTQLYSQYDKLTDDFRKSQFDVISYQTGLESVEARLLVFTKAMFDCENYYSSKSDCEPWPPSNLYDRFQPSGGYHPVPPPYTGTFMPSKLDLVLNTAPIPVKTDHLAFNPIETTFQAATLIPASPKSNSSGKRRNRKACFVCKIVDHLIKDCDFHARKMAKPAQRNYSNRGYHKQYAPLPHPKPLKHSIPIAVLTQSKPVSNTAVRPLTDNPSSRTSNSPPRVNVVQVPVVSAAQGNMSHLSDFEELNGGYVAFGGTTKVGKIIGKGKIKIGKLDFNNVYFVKELKFNLFSVSQMCDKKNSVLFTDTECLVLSSNYKLPDESQVLLRVPRENNMYNVNLKNIVPFGDLTCLFAKAILDESNLWHRRLHMDLFRPTFVKSLNKKSYCLVITDDYSRFTWVFFLASKDETSPIIKTFITGLENQLSLTVKVIRSDNETEFKNSNLNQFCRLKGIKREFSVPRTPQQNGIAKRKNMTLTEAARTMLADSLLPIPFWAGETLHVNFLENKPNVAGTGPTWLFNIDSLSGTMNYHPVTVGNQTNSGAGFQNNLDAEKVGEEVNQSYMLFLAWLSVGSTNPQNNAEDAAFDGKEHAFDVKKPESKVILSPSSSAQSKEQDDKTMKKANGKSLPTVGQNSLNNTNTFSAAASPTYEDASQFPDDPNMPRLKDIIYSDDEDVVGAEADFNNLESSIPVIKDQGGLSQMFGNDIHTCMFSCFLSQEEPKRVNQALEDPNWIEAMQEELLQFKMQKVWVLVDLPYGKRAIGTKWVYRNKKDKRGIVIRNKARLVAQGHTQEDGIDYEEVFAPVTRIEAIRLFLTYASFMGFMVYQMDVTSAFLYGTIEEEVYVCQPPGFEDPNYPDKVYKVVKALYGLHQAPRAWYETLATYLLKNGFQRGTRDQTLFIKKQKGHILLVQIYVDDIIFSATNKDLYRSFEKLMKDKFQMSSIGELTFFLGLQVKQKEDGIFISQDKYVAKILRKFRLTECKSASTPIDTKKPLLKDPDGKDVDVHIYRSMIGSLMYLTSSRPDIMFACKKQTVVATSSTEAEYVAAASCCAHGYDDDVSGVVVAAVVRVAAVEGIVTGRSYFPPANTIPHHSRRKTTNVVEPEFHTNVTMADNRTMAQMLQAPIEGYEDAIVVPQINVNNFELKQTLINLVQSNQFNGRQDPHNHLRFFNKVTSTLRHPEDALDLAAGGNFLDKIPCECLLIIESKSKVKNLRSRVIDVRANANSPPHSSSHSNSFDLQQIAASLEDKLDIRMGSGMSYKEPPIPPPGVDQQESIEKEKLREKDDILAAKFMEIFRDLHFKLTFEQQGQAHRVNQDAFKRKLLSSSSEKTSRELGDPGRFLIPCDFSKFDNCLALADLGASINLMPLSIWMKLKLPTLNDTKMVPELANRTISKPTGVAENVFVKVGKFYFPVDFVVLDFVADPHVPPILGRPLLSTAHALIDIYEGEIILRYDDQSLTLKCGDTPSILYNNFESLNKVDLIDATCDEYSQEVFGFADVVLYEVSTSYYKPVISNSSQNLTPFNESDFLLMEEADAFIAIHDEPISPKFNATYYDPEGDILILEALLNNDPEPLSNQNDYFPSVRKDHKVVEPKNRSSDDVPPEVELKELPPYLEIEQTMEVFMDDFSVFRNSFYMCLTNLEKMLKWCEDTKLALNWEKSHFMVKEDIVLGHKISKKGIEVDKAKIKVISKLPHPTTVKGIRSFLGHAGFYRRFIKDFSKISRPMTHLLEKNLPFNLKGKLTEAPILIAPNWDQPFELMCDASDYAIGAVLGQRVEKHFRPIHYASKTMNQAEMNYTTTEKEMLTIVYAFKKFHSYLVMNKSIVYTDHSALKVKFRKRMKCHRILSKFILVAFDYLSKWVEAKALPTNDARVVIKLLKSLFSQFEIPKAIISDRGTHFCNDQFTRVMSKYGVTHRLSTAYHPKTSGQVEVTNRGLKRILKKTVGENHALWSDKLEDALWAFRTAFKTLIGCTPYRLVYGKTCHLPLEDAGRKPCLME</sequence>
<dbReference type="InterPro" id="IPR050951">
    <property type="entry name" value="Retrovirus_Pol_polyprotein"/>
</dbReference>
<comment type="caution">
    <text evidence="11">The sequence shown here is derived from an EMBL/GenBank/DDBJ whole genome shotgun (WGS) entry which is preliminary data.</text>
</comment>
<dbReference type="InterPro" id="IPR041373">
    <property type="entry name" value="RT_RNaseH"/>
</dbReference>
<feature type="region of interest" description="Disordered" evidence="9">
    <location>
        <begin position="837"/>
        <end position="882"/>
    </location>
</feature>
<evidence type="ECO:0000256" key="6">
    <source>
        <dbReference type="ARBA" id="ARBA00022759"/>
    </source>
</evidence>
<dbReference type="GO" id="GO:0015074">
    <property type="term" value="P:DNA integration"/>
    <property type="evidence" value="ECO:0007669"/>
    <property type="project" value="InterPro"/>
</dbReference>
<dbReference type="InterPro" id="IPR036397">
    <property type="entry name" value="RNaseH_sf"/>
</dbReference>
<dbReference type="Gene3D" id="3.30.70.270">
    <property type="match status" value="2"/>
</dbReference>
<dbReference type="Gene3D" id="3.30.420.10">
    <property type="entry name" value="Ribonuclease H-like superfamily/Ribonuclease H"/>
    <property type="match status" value="2"/>
</dbReference>
<evidence type="ECO:0000256" key="3">
    <source>
        <dbReference type="ARBA" id="ARBA00022695"/>
    </source>
</evidence>
<dbReference type="Pfam" id="PF00665">
    <property type="entry name" value="rve"/>
    <property type="match status" value="2"/>
</dbReference>
<dbReference type="FunFam" id="3.30.420.10:FF:000032">
    <property type="entry name" value="Retrovirus-related Pol polyprotein from transposon 297-like Protein"/>
    <property type="match status" value="1"/>
</dbReference>
<dbReference type="InterPro" id="IPR012337">
    <property type="entry name" value="RNaseH-like_sf"/>
</dbReference>
<dbReference type="PANTHER" id="PTHR37984:SF5">
    <property type="entry name" value="PROTEIN NYNRIN-LIKE"/>
    <property type="match status" value="1"/>
</dbReference>
<evidence type="ECO:0000256" key="7">
    <source>
        <dbReference type="ARBA" id="ARBA00022801"/>
    </source>
</evidence>
<evidence type="ECO:0000256" key="2">
    <source>
        <dbReference type="ARBA" id="ARBA00022679"/>
    </source>
</evidence>
<dbReference type="GO" id="GO:0004190">
    <property type="term" value="F:aspartic-type endopeptidase activity"/>
    <property type="evidence" value="ECO:0007669"/>
    <property type="project" value="UniProtKB-KW"/>
</dbReference>
<keyword evidence="7" id="KW-0378">Hydrolase</keyword>
<dbReference type="PROSITE" id="PS50994">
    <property type="entry name" value="INTEGRASE"/>
    <property type="match status" value="2"/>
</dbReference>
<accession>A0A6L2KMR6</accession>
<dbReference type="GO" id="GO:0003676">
    <property type="term" value="F:nucleic acid binding"/>
    <property type="evidence" value="ECO:0007669"/>
    <property type="project" value="InterPro"/>
</dbReference>
<dbReference type="InterPro" id="IPR013103">
    <property type="entry name" value="RVT_2"/>
</dbReference>
<keyword evidence="6" id="KW-0255">Endonuclease</keyword>
<dbReference type="InterPro" id="IPR001584">
    <property type="entry name" value="Integrase_cat-core"/>
</dbReference>
<keyword evidence="5" id="KW-0645">Protease</keyword>
<gene>
    <name evidence="11" type="ORF">Tci_022706</name>
</gene>
<proteinExistence type="predicted"/>
<dbReference type="Pfam" id="PF17917">
    <property type="entry name" value="RT_RNaseH"/>
    <property type="match status" value="1"/>
</dbReference>
<evidence type="ECO:0000259" key="10">
    <source>
        <dbReference type="PROSITE" id="PS50994"/>
    </source>
</evidence>
<evidence type="ECO:0000256" key="4">
    <source>
        <dbReference type="ARBA" id="ARBA00022722"/>
    </source>
</evidence>
<dbReference type="CDD" id="cd00303">
    <property type="entry name" value="retropepsin_like"/>
    <property type="match status" value="1"/>
</dbReference>
<reference evidence="11" key="1">
    <citation type="journal article" date="2019" name="Sci. Rep.">
        <title>Draft genome of Tanacetum cinerariifolium, the natural source of mosquito coil.</title>
        <authorList>
            <person name="Yamashiro T."/>
            <person name="Shiraishi A."/>
            <person name="Satake H."/>
            <person name="Nakayama K."/>
        </authorList>
    </citation>
    <scope>NUCLEOTIDE SEQUENCE</scope>
</reference>
<dbReference type="InterPro" id="IPR043502">
    <property type="entry name" value="DNA/RNA_pol_sf"/>
</dbReference>
<dbReference type="CDD" id="cd09274">
    <property type="entry name" value="RNase_HI_RT_Ty3"/>
    <property type="match status" value="1"/>
</dbReference>
<evidence type="ECO:0000313" key="11">
    <source>
        <dbReference type="EMBL" id="GEU50728.1"/>
    </source>
</evidence>
<dbReference type="FunFam" id="3.10.20.370:FF:000001">
    <property type="entry name" value="Retrovirus-related Pol polyprotein from transposon 17.6-like protein"/>
    <property type="match status" value="1"/>
</dbReference>
<feature type="compositionally biased region" description="Low complexity" evidence="9">
    <location>
        <begin position="453"/>
        <end position="464"/>
    </location>
</feature>
<feature type="region of interest" description="Disordered" evidence="9">
    <location>
        <begin position="444"/>
        <end position="464"/>
    </location>
</feature>
<keyword evidence="2" id="KW-0808">Transferase</keyword>
<evidence type="ECO:0000256" key="8">
    <source>
        <dbReference type="ARBA" id="ARBA00022918"/>
    </source>
</evidence>
<dbReference type="GO" id="GO:0004519">
    <property type="term" value="F:endonuclease activity"/>
    <property type="evidence" value="ECO:0007669"/>
    <property type="project" value="UniProtKB-KW"/>
</dbReference>
<dbReference type="Pfam" id="PF22936">
    <property type="entry name" value="Pol_BBD"/>
    <property type="match status" value="1"/>
</dbReference>
<dbReference type="Pfam" id="PF07727">
    <property type="entry name" value="RVT_2"/>
    <property type="match status" value="1"/>
</dbReference>
<dbReference type="PANTHER" id="PTHR37984">
    <property type="entry name" value="PROTEIN CBG26694"/>
    <property type="match status" value="1"/>
</dbReference>
<dbReference type="GO" id="GO:0016779">
    <property type="term" value="F:nucleotidyltransferase activity"/>
    <property type="evidence" value="ECO:0007669"/>
    <property type="project" value="UniProtKB-KW"/>
</dbReference>